<dbReference type="Pfam" id="PF06722">
    <property type="entry name" value="EryCIII-like_C"/>
    <property type="match status" value="1"/>
</dbReference>
<feature type="domain" description="Erythromycin biosynthesis protein CIII-like C-terminal" evidence="1">
    <location>
        <begin position="283"/>
        <end position="357"/>
    </location>
</feature>
<proteinExistence type="predicted"/>
<dbReference type="PANTHER" id="PTHR48050">
    <property type="entry name" value="STEROL 3-BETA-GLUCOSYLTRANSFERASE"/>
    <property type="match status" value="1"/>
</dbReference>
<sequence length="422" mass="48173">MTPIKIDVVAVPLSGHLYPIMDMVRPLLVDKRYKIRLFTGPQKADIARQVGFEVHTFLENSIEEFKKVANNEKQTNLFSAYRQISDSVDIINEVSDFLLQEWAIEKPDIVLADFITLSPGLVCQQLQIPWITSMATQFAIESQDGPPCFFGGWKNEDNYWAQFRNACGRQLTRLGKRIVAFLLRKKTARYAFKIYNEKGEESIYSPYSILGLGMQEVELKAGFPEHFVWAGPACSSFEQSHQLPLDLIGKGQKNILISCGTQLQWGKDNQIEIAQRLGELHPDCHFIVTLGNAKKMAEAPNPLTPNVTVVQYLPYTEYIPQMDFVIHHGGAGIFYNCIKYGKPALILPHDYDQPDFAVRGEVADIAYISDKKDLANICKQFERLINRKDWFALNTLQKTFTSYHPSERLKEEIDRILSTRES</sequence>
<name>A0ABV8CV18_9STRE</name>
<reference evidence="3" key="1">
    <citation type="journal article" date="2019" name="Int. J. Syst. Evol. Microbiol.">
        <title>The Global Catalogue of Microorganisms (GCM) 10K type strain sequencing project: providing services to taxonomists for standard genome sequencing and annotation.</title>
        <authorList>
            <consortium name="The Broad Institute Genomics Platform"/>
            <consortium name="The Broad Institute Genome Sequencing Center for Infectious Disease"/>
            <person name="Wu L."/>
            <person name="Ma J."/>
        </authorList>
    </citation>
    <scope>NUCLEOTIDE SEQUENCE [LARGE SCALE GENOMIC DNA]</scope>
    <source>
        <strain evidence="3">CCUG 67170</strain>
    </source>
</reference>
<organism evidence="2 3">
    <name type="scientific">Streptococcus caprae</name>
    <dbReference type="NCBI Taxonomy" id="1640501"/>
    <lineage>
        <taxon>Bacteria</taxon>
        <taxon>Bacillati</taxon>
        <taxon>Bacillota</taxon>
        <taxon>Bacilli</taxon>
        <taxon>Lactobacillales</taxon>
        <taxon>Streptococcaceae</taxon>
        <taxon>Streptococcus</taxon>
    </lineage>
</organism>
<evidence type="ECO:0000313" key="3">
    <source>
        <dbReference type="Proteomes" id="UP001595807"/>
    </source>
</evidence>
<keyword evidence="3" id="KW-1185">Reference proteome</keyword>
<dbReference type="RefSeq" id="WP_380426083.1">
    <property type="nucleotide sequence ID" value="NZ_JBHRZV010000033.1"/>
</dbReference>
<protein>
    <submittedName>
        <fullName evidence="2">Glycosyltransferase</fullName>
    </submittedName>
</protein>
<dbReference type="InterPro" id="IPR050426">
    <property type="entry name" value="Glycosyltransferase_28"/>
</dbReference>
<evidence type="ECO:0000313" key="2">
    <source>
        <dbReference type="EMBL" id="MFC3927965.1"/>
    </source>
</evidence>
<comment type="caution">
    <text evidence="2">The sequence shown here is derived from an EMBL/GenBank/DDBJ whole genome shotgun (WGS) entry which is preliminary data.</text>
</comment>
<dbReference type="Gene3D" id="3.40.50.2000">
    <property type="entry name" value="Glycogen Phosphorylase B"/>
    <property type="match status" value="2"/>
</dbReference>
<dbReference type="SUPFAM" id="SSF53756">
    <property type="entry name" value="UDP-Glycosyltransferase/glycogen phosphorylase"/>
    <property type="match status" value="1"/>
</dbReference>
<evidence type="ECO:0000259" key="1">
    <source>
        <dbReference type="Pfam" id="PF06722"/>
    </source>
</evidence>
<gene>
    <name evidence="2" type="ORF">ACFORF_05010</name>
</gene>
<dbReference type="InterPro" id="IPR010610">
    <property type="entry name" value="EryCIII-like_C"/>
</dbReference>
<dbReference type="Proteomes" id="UP001595807">
    <property type="component" value="Unassembled WGS sequence"/>
</dbReference>
<dbReference type="CDD" id="cd03784">
    <property type="entry name" value="GT1_Gtf-like"/>
    <property type="match status" value="1"/>
</dbReference>
<dbReference type="PANTHER" id="PTHR48050:SF13">
    <property type="entry name" value="STEROL 3-BETA-GLUCOSYLTRANSFERASE UGT80A2"/>
    <property type="match status" value="1"/>
</dbReference>
<dbReference type="EMBL" id="JBHRZV010000033">
    <property type="protein sequence ID" value="MFC3927965.1"/>
    <property type="molecule type" value="Genomic_DNA"/>
</dbReference>
<dbReference type="InterPro" id="IPR002213">
    <property type="entry name" value="UDP_glucos_trans"/>
</dbReference>
<accession>A0ABV8CV18</accession>